<gene>
    <name evidence="7" type="ORF">C7J97_09590</name>
</gene>
<organism evidence="7 8">
    <name type="scientific">Faecalibacterium prausnitzii</name>
    <dbReference type="NCBI Taxonomy" id="853"/>
    <lineage>
        <taxon>Bacteria</taxon>
        <taxon>Bacillati</taxon>
        <taxon>Bacillota</taxon>
        <taxon>Clostridia</taxon>
        <taxon>Eubacteriales</taxon>
        <taxon>Oscillospiraceae</taxon>
        <taxon>Faecalibacterium</taxon>
    </lineage>
</organism>
<feature type="transmembrane region" description="Helical" evidence="6">
    <location>
        <begin position="439"/>
        <end position="457"/>
    </location>
</feature>
<evidence type="ECO:0008006" key="9">
    <source>
        <dbReference type="Google" id="ProtNLM"/>
    </source>
</evidence>
<feature type="transmembrane region" description="Helical" evidence="6">
    <location>
        <begin position="463"/>
        <end position="487"/>
    </location>
</feature>
<feature type="transmembrane region" description="Helical" evidence="6">
    <location>
        <begin position="89"/>
        <end position="109"/>
    </location>
</feature>
<comment type="caution">
    <text evidence="7">The sequence shown here is derived from an EMBL/GenBank/DDBJ whole genome shotgun (WGS) entry which is preliminary data.</text>
</comment>
<dbReference type="PANTHER" id="PTHR30250">
    <property type="entry name" value="PST FAMILY PREDICTED COLANIC ACID TRANSPORTER"/>
    <property type="match status" value="1"/>
</dbReference>
<feature type="transmembrane region" description="Helical" evidence="6">
    <location>
        <begin position="7"/>
        <end position="26"/>
    </location>
</feature>
<dbReference type="RefSeq" id="WP_113992892.1">
    <property type="nucleotide sequence ID" value="NZ_JAWHPP010000011.1"/>
</dbReference>
<proteinExistence type="predicted"/>
<keyword evidence="5 6" id="KW-0472">Membrane</keyword>
<sequence>MRTRYSIINMLFNIGGQFLTMLLSFINRMVFIRRLSAEYLGVNGLFTDVLSILNFAELGIGTAMVFSMYEPAARDDEQKLARLMNLYKWMYRAVAVSVLLFGLVLLPFLPYLIKGGEGIEHITLIYMIYVLGSASSYLLSYKNSIYQAYQKGYICAGWSMACECIKTVSQITVLLLTRNFILYLAVQQAIQFLPNIMVSRMVDKEFPYLKECHELPEREERNGILKNIGAMSMHKLATVIVRNTDSLLMSSFIGLATVGLYSNYRLVLNALNNLLNKFATAFSGSVGNFAALENSDRLYQVYKEMDFLFFVQSAYLTSGLMMLFNPLIELLFGREYCFPMTTVAIIVTEFYISRMRQTNLLFREVMGLFWNDRYKAVAESIINLVVSLALVQRYGVVGIIGGTIISSLCTCVWVEPYIFLKYGVQDAWQKKLWAYFAEYLKRAMIVAAVSAAAMLWVKRFPVGNFGVFVLDGLLYTAVFAGVIVLLYRRSVEYTELKRRGLEILKRRAG</sequence>
<dbReference type="InterPro" id="IPR050833">
    <property type="entry name" value="Poly_Biosynth_Transport"/>
</dbReference>
<dbReference type="GO" id="GO:0005886">
    <property type="term" value="C:plasma membrane"/>
    <property type="evidence" value="ECO:0007669"/>
    <property type="project" value="UniProtKB-SubCell"/>
</dbReference>
<dbReference type="PANTHER" id="PTHR30250:SF26">
    <property type="entry name" value="PSMA PROTEIN"/>
    <property type="match status" value="1"/>
</dbReference>
<dbReference type="Proteomes" id="UP000252378">
    <property type="component" value="Unassembled WGS sequence"/>
</dbReference>
<evidence type="ECO:0000256" key="2">
    <source>
        <dbReference type="ARBA" id="ARBA00022475"/>
    </source>
</evidence>
<keyword evidence="2" id="KW-1003">Cell membrane</keyword>
<feature type="transmembrane region" description="Helical" evidence="6">
    <location>
        <begin position="121"/>
        <end position="141"/>
    </location>
</feature>
<keyword evidence="4 6" id="KW-1133">Transmembrane helix</keyword>
<comment type="subcellular location">
    <subcellularLocation>
        <location evidence="1">Cell membrane</location>
        <topology evidence="1">Multi-pass membrane protein</topology>
    </subcellularLocation>
</comment>
<evidence type="ECO:0000313" key="7">
    <source>
        <dbReference type="EMBL" id="RCH45359.1"/>
    </source>
</evidence>
<evidence type="ECO:0000256" key="3">
    <source>
        <dbReference type="ARBA" id="ARBA00022692"/>
    </source>
</evidence>
<dbReference type="EMBL" id="PXUP01000012">
    <property type="protein sequence ID" value="RCH45359.1"/>
    <property type="molecule type" value="Genomic_DNA"/>
</dbReference>
<feature type="transmembrane region" description="Helical" evidence="6">
    <location>
        <begin position="46"/>
        <end position="69"/>
    </location>
</feature>
<evidence type="ECO:0000256" key="4">
    <source>
        <dbReference type="ARBA" id="ARBA00022989"/>
    </source>
</evidence>
<feature type="transmembrane region" description="Helical" evidence="6">
    <location>
        <begin position="397"/>
        <end position="418"/>
    </location>
</feature>
<reference evidence="7 8" key="1">
    <citation type="submission" date="2018-03" db="EMBL/GenBank/DDBJ databases">
        <title>Complete genome sequencing of Faecalibacterium prausnitzii strains isolated from the human gut.</title>
        <authorList>
            <person name="Fitzgerald B.C."/>
            <person name="Shkoporov A.N."/>
            <person name="Ross P.R."/>
            <person name="Hill C."/>
        </authorList>
    </citation>
    <scope>NUCLEOTIDE SEQUENCE [LARGE SCALE GENOMIC DNA]</scope>
    <source>
        <strain evidence="7 8">ATCC 27768</strain>
    </source>
</reference>
<evidence type="ECO:0000313" key="8">
    <source>
        <dbReference type="Proteomes" id="UP000252378"/>
    </source>
</evidence>
<dbReference type="Pfam" id="PF01943">
    <property type="entry name" value="Polysacc_synt"/>
    <property type="match status" value="1"/>
</dbReference>
<dbReference type="InterPro" id="IPR002797">
    <property type="entry name" value="Polysacc_synth"/>
</dbReference>
<accession>A0A367G655</accession>
<evidence type="ECO:0000256" key="6">
    <source>
        <dbReference type="SAM" id="Phobius"/>
    </source>
</evidence>
<feature type="transmembrane region" description="Helical" evidence="6">
    <location>
        <begin position="307"/>
        <end position="324"/>
    </location>
</feature>
<protein>
    <recommendedName>
        <fullName evidence="9">Polysaccharide biosynthesis protein</fullName>
    </recommendedName>
</protein>
<dbReference type="AlphaFoldDB" id="A0A367G655"/>
<evidence type="ECO:0000256" key="5">
    <source>
        <dbReference type="ARBA" id="ARBA00023136"/>
    </source>
</evidence>
<keyword evidence="3 6" id="KW-0812">Transmembrane</keyword>
<evidence type="ECO:0000256" key="1">
    <source>
        <dbReference type="ARBA" id="ARBA00004651"/>
    </source>
</evidence>
<name>A0A367G655_9FIRM</name>